<dbReference type="GO" id="GO:0006508">
    <property type="term" value="P:proteolysis"/>
    <property type="evidence" value="ECO:0007669"/>
    <property type="project" value="UniProtKB-KW"/>
</dbReference>
<dbReference type="Proteomes" id="UP000222542">
    <property type="component" value="Unassembled WGS sequence"/>
</dbReference>
<evidence type="ECO:0000259" key="4">
    <source>
        <dbReference type="Pfam" id="PF02902"/>
    </source>
</evidence>
<dbReference type="InterPro" id="IPR003653">
    <property type="entry name" value="Peptidase_C48_C"/>
</dbReference>
<protein>
    <recommendedName>
        <fullName evidence="4">Ubiquitin-like protease family profile domain-containing protein</fullName>
    </recommendedName>
</protein>
<evidence type="ECO:0000256" key="2">
    <source>
        <dbReference type="ARBA" id="ARBA00022670"/>
    </source>
</evidence>
<dbReference type="EMBL" id="AYRZ02000001">
    <property type="protein sequence ID" value="PHT93020.1"/>
    <property type="molecule type" value="Genomic_DNA"/>
</dbReference>
<evidence type="ECO:0000256" key="3">
    <source>
        <dbReference type="ARBA" id="ARBA00022801"/>
    </source>
</evidence>
<keyword evidence="2" id="KW-0645">Protease</keyword>
<proteinExistence type="inferred from homology"/>
<gene>
    <name evidence="5" type="ORF">T459_00902</name>
</gene>
<dbReference type="SUPFAM" id="SSF54001">
    <property type="entry name" value="Cysteine proteinases"/>
    <property type="match status" value="1"/>
</dbReference>
<dbReference type="AlphaFoldDB" id="A0A2G3AFN5"/>
<accession>A0A2G3AFN5</accession>
<comment type="caution">
    <text evidence="5">The sequence shown here is derived from an EMBL/GenBank/DDBJ whole genome shotgun (WGS) entry which is preliminary data.</text>
</comment>
<dbReference type="PANTHER" id="PTHR33022">
    <property type="entry name" value="DUF1985 DOMAIN-CONTAINING PROTEIN"/>
    <property type="match status" value="1"/>
</dbReference>
<reference evidence="5 6" key="2">
    <citation type="journal article" date="2017" name="Genome Biol.">
        <title>New reference genome sequences of hot pepper reveal the massive evolution of plant disease-resistance genes by retroduplication.</title>
        <authorList>
            <person name="Kim S."/>
            <person name="Park J."/>
            <person name="Yeom S.I."/>
            <person name="Kim Y.M."/>
            <person name="Seo E."/>
            <person name="Kim K.T."/>
            <person name="Kim M.S."/>
            <person name="Lee J.M."/>
            <person name="Cheong K."/>
            <person name="Shin H.S."/>
            <person name="Kim S.B."/>
            <person name="Han K."/>
            <person name="Lee J."/>
            <person name="Park M."/>
            <person name="Lee H.A."/>
            <person name="Lee H.Y."/>
            <person name="Lee Y."/>
            <person name="Oh S."/>
            <person name="Lee J.H."/>
            <person name="Choi E."/>
            <person name="Choi E."/>
            <person name="Lee S.E."/>
            <person name="Jeon J."/>
            <person name="Kim H."/>
            <person name="Choi G."/>
            <person name="Song H."/>
            <person name="Lee J."/>
            <person name="Lee S.C."/>
            <person name="Kwon J.K."/>
            <person name="Lee H.Y."/>
            <person name="Koo N."/>
            <person name="Hong Y."/>
            <person name="Kim R.W."/>
            <person name="Kang W.H."/>
            <person name="Huh J.H."/>
            <person name="Kang B.C."/>
            <person name="Yang T.J."/>
            <person name="Lee Y.H."/>
            <person name="Bennetzen J.L."/>
            <person name="Choi D."/>
        </authorList>
    </citation>
    <scope>NUCLEOTIDE SEQUENCE [LARGE SCALE GENOMIC DNA]</scope>
    <source>
        <strain evidence="6">cv. CM334</strain>
    </source>
</reference>
<organism evidence="5 6">
    <name type="scientific">Capsicum annuum</name>
    <name type="common">Capsicum pepper</name>
    <dbReference type="NCBI Taxonomy" id="4072"/>
    <lineage>
        <taxon>Eukaryota</taxon>
        <taxon>Viridiplantae</taxon>
        <taxon>Streptophyta</taxon>
        <taxon>Embryophyta</taxon>
        <taxon>Tracheophyta</taxon>
        <taxon>Spermatophyta</taxon>
        <taxon>Magnoliopsida</taxon>
        <taxon>eudicotyledons</taxon>
        <taxon>Gunneridae</taxon>
        <taxon>Pentapetalae</taxon>
        <taxon>asterids</taxon>
        <taxon>lamiids</taxon>
        <taxon>Solanales</taxon>
        <taxon>Solanaceae</taxon>
        <taxon>Solanoideae</taxon>
        <taxon>Capsiceae</taxon>
        <taxon>Capsicum</taxon>
    </lineage>
</organism>
<evidence type="ECO:0000313" key="5">
    <source>
        <dbReference type="EMBL" id="PHT93020.1"/>
    </source>
</evidence>
<evidence type="ECO:0000256" key="1">
    <source>
        <dbReference type="ARBA" id="ARBA00005234"/>
    </source>
</evidence>
<dbReference type="Gene3D" id="3.40.395.10">
    <property type="entry name" value="Adenoviral Proteinase, Chain A"/>
    <property type="match status" value="1"/>
</dbReference>
<sequence>MPANISRNSVDNIIISVNANIEWNREKAYIDKSIDEPLKYVIVRDTPQQEPQSNDCGMFVCAFVEFASHGIFDISTRLFGASNHRLRHGALLWNYVRRNQKDRAIIPRTFGLKFEPSFPGV</sequence>
<reference evidence="5 6" key="1">
    <citation type="journal article" date="2014" name="Nat. Genet.">
        <title>Genome sequence of the hot pepper provides insights into the evolution of pungency in Capsicum species.</title>
        <authorList>
            <person name="Kim S."/>
            <person name="Park M."/>
            <person name="Yeom S.I."/>
            <person name="Kim Y.M."/>
            <person name="Lee J.M."/>
            <person name="Lee H.A."/>
            <person name="Seo E."/>
            <person name="Choi J."/>
            <person name="Cheong K."/>
            <person name="Kim K.T."/>
            <person name="Jung K."/>
            <person name="Lee G.W."/>
            <person name="Oh S.K."/>
            <person name="Bae C."/>
            <person name="Kim S.B."/>
            <person name="Lee H.Y."/>
            <person name="Kim S.Y."/>
            <person name="Kim M.S."/>
            <person name="Kang B.C."/>
            <person name="Jo Y.D."/>
            <person name="Yang H.B."/>
            <person name="Jeong H.J."/>
            <person name="Kang W.H."/>
            <person name="Kwon J.K."/>
            <person name="Shin C."/>
            <person name="Lim J.Y."/>
            <person name="Park J.H."/>
            <person name="Huh J.H."/>
            <person name="Kim J.S."/>
            <person name="Kim B.D."/>
            <person name="Cohen O."/>
            <person name="Paran I."/>
            <person name="Suh M.C."/>
            <person name="Lee S.B."/>
            <person name="Kim Y.K."/>
            <person name="Shin Y."/>
            <person name="Noh S.J."/>
            <person name="Park J."/>
            <person name="Seo Y.S."/>
            <person name="Kwon S.Y."/>
            <person name="Kim H.A."/>
            <person name="Park J.M."/>
            <person name="Kim H.J."/>
            <person name="Choi S.B."/>
            <person name="Bosland P.W."/>
            <person name="Reeves G."/>
            <person name="Jo S.H."/>
            <person name="Lee B.W."/>
            <person name="Cho H.T."/>
            <person name="Choi H.S."/>
            <person name="Lee M.S."/>
            <person name="Yu Y."/>
            <person name="Do Choi Y."/>
            <person name="Park B.S."/>
            <person name="van Deynze A."/>
            <person name="Ashrafi H."/>
            <person name="Hill T."/>
            <person name="Kim W.T."/>
            <person name="Pai H.S."/>
            <person name="Ahn H.K."/>
            <person name="Yeam I."/>
            <person name="Giovannoni J.J."/>
            <person name="Rose J.K."/>
            <person name="Sorensen I."/>
            <person name="Lee S.J."/>
            <person name="Kim R.W."/>
            <person name="Choi I.Y."/>
            <person name="Choi B.S."/>
            <person name="Lim J.S."/>
            <person name="Lee Y.H."/>
            <person name="Choi D."/>
        </authorList>
    </citation>
    <scope>NUCLEOTIDE SEQUENCE [LARGE SCALE GENOMIC DNA]</scope>
    <source>
        <strain evidence="6">cv. CM334</strain>
    </source>
</reference>
<dbReference type="Pfam" id="PF02902">
    <property type="entry name" value="Peptidase_C48"/>
    <property type="match status" value="1"/>
</dbReference>
<dbReference type="InterPro" id="IPR038765">
    <property type="entry name" value="Papain-like_cys_pep_sf"/>
</dbReference>
<dbReference type="Gramene" id="PHT93020">
    <property type="protein sequence ID" value="PHT93020"/>
    <property type="gene ID" value="T459_00902"/>
</dbReference>
<keyword evidence="6" id="KW-1185">Reference proteome</keyword>
<name>A0A2G3AFN5_CAPAN</name>
<dbReference type="GO" id="GO:0008234">
    <property type="term" value="F:cysteine-type peptidase activity"/>
    <property type="evidence" value="ECO:0007669"/>
    <property type="project" value="InterPro"/>
</dbReference>
<dbReference type="PANTHER" id="PTHR33022:SF21">
    <property type="entry name" value="UBIQUITIN-LIKE PROTEASE FAMILY PROFILE DOMAIN-CONTAINING PROTEIN"/>
    <property type="match status" value="1"/>
</dbReference>
<evidence type="ECO:0000313" key="6">
    <source>
        <dbReference type="Proteomes" id="UP000222542"/>
    </source>
</evidence>
<feature type="domain" description="Ubiquitin-like protease family profile" evidence="4">
    <location>
        <begin position="31"/>
        <end position="70"/>
    </location>
</feature>
<keyword evidence="3" id="KW-0378">Hydrolase</keyword>
<comment type="similarity">
    <text evidence="1">Belongs to the peptidase C48 family.</text>
</comment>